<accession>A0A0N5CNQ0</accession>
<gene>
    <name evidence="2" type="ORF">TCLT_LOCUS1819</name>
</gene>
<dbReference type="AlphaFoldDB" id="A0A0N5CNQ0"/>
<evidence type="ECO:0000313" key="3">
    <source>
        <dbReference type="Proteomes" id="UP000276776"/>
    </source>
</evidence>
<protein>
    <submittedName>
        <fullName evidence="2 4">Uncharacterized protein</fullName>
    </submittedName>
</protein>
<reference evidence="4" key="1">
    <citation type="submission" date="2017-02" db="UniProtKB">
        <authorList>
            <consortium name="WormBaseParasite"/>
        </authorList>
    </citation>
    <scope>IDENTIFICATION</scope>
</reference>
<sequence length="110" mass="12790">MGDDYPDSTNHLHNDRSQVPSISASDSSFSKISQSSRKVSPSESQKKRFLFSTSNIRFWTTGKSEKKKQKLTNDVLNHGDQLRHVKEQRYSMRRLANFDFINLLLNTERI</sequence>
<dbReference type="Proteomes" id="UP000276776">
    <property type="component" value="Unassembled WGS sequence"/>
</dbReference>
<dbReference type="OMA" id="NIHFWTT"/>
<dbReference type="EMBL" id="UYYF01000278">
    <property type="protein sequence ID" value="VDM97461.1"/>
    <property type="molecule type" value="Genomic_DNA"/>
</dbReference>
<keyword evidence="3" id="KW-1185">Reference proteome</keyword>
<feature type="region of interest" description="Disordered" evidence="1">
    <location>
        <begin position="1"/>
        <end position="46"/>
    </location>
</feature>
<evidence type="ECO:0000313" key="4">
    <source>
        <dbReference type="WBParaSite" id="TCLT_0000181801-mRNA-1"/>
    </source>
</evidence>
<proteinExistence type="predicted"/>
<dbReference type="OrthoDB" id="5850327at2759"/>
<evidence type="ECO:0000313" key="2">
    <source>
        <dbReference type="EMBL" id="VDM97461.1"/>
    </source>
</evidence>
<name>A0A0N5CNQ0_THECL</name>
<dbReference type="WBParaSite" id="TCLT_0000181801-mRNA-1">
    <property type="protein sequence ID" value="TCLT_0000181801-mRNA-1"/>
    <property type="gene ID" value="TCLT_0000181801"/>
</dbReference>
<evidence type="ECO:0000256" key="1">
    <source>
        <dbReference type="SAM" id="MobiDB-lite"/>
    </source>
</evidence>
<reference evidence="2 3" key="2">
    <citation type="submission" date="2018-11" db="EMBL/GenBank/DDBJ databases">
        <authorList>
            <consortium name="Pathogen Informatics"/>
        </authorList>
    </citation>
    <scope>NUCLEOTIDE SEQUENCE [LARGE SCALE GENOMIC DNA]</scope>
</reference>
<organism evidence="4">
    <name type="scientific">Thelazia callipaeda</name>
    <name type="common">Oriental eyeworm</name>
    <name type="synonym">Parasitic nematode</name>
    <dbReference type="NCBI Taxonomy" id="103827"/>
    <lineage>
        <taxon>Eukaryota</taxon>
        <taxon>Metazoa</taxon>
        <taxon>Ecdysozoa</taxon>
        <taxon>Nematoda</taxon>
        <taxon>Chromadorea</taxon>
        <taxon>Rhabditida</taxon>
        <taxon>Spirurina</taxon>
        <taxon>Spiruromorpha</taxon>
        <taxon>Thelazioidea</taxon>
        <taxon>Thelaziidae</taxon>
        <taxon>Thelazia</taxon>
    </lineage>
</organism>
<feature type="compositionally biased region" description="Low complexity" evidence="1">
    <location>
        <begin position="21"/>
        <end position="42"/>
    </location>
</feature>